<organism evidence="9 10">
    <name type="scientific">Pieris macdunnoughi</name>
    <dbReference type="NCBI Taxonomy" id="345717"/>
    <lineage>
        <taxon>Eukaryota</taxon>
        <taxon>Metazoa</taxon>
        <taxon>Ecdysozoa</taxon>
        <taxon>Arthropoda</taxon>
        <taxon>Hexapoda</taxon>
        <taxon>Insecta</taxon>
        <taxon>Pterygota</taxon>
        <taxon>Neoptera</taxon>
        <taxon>Endopterygota</taxon>
        <taxon>Lepidoptera</taxon>
        <taxon>Glossata</taxon>
        <taxon>Ditrysia</taxon>
        <taxon>Papilionoidea</taxon>
        <taxon>Pieridae</taxon>
        <taxon>Pierinae</taxon>
        <taxon>Pieris</taxon>
    </lineage>
</organism>
<evidence type="ECO:0000256" key="2">
    <source>
        <dbReference type="ARBA" id="ARBA00022679"/>
    </source>
</evidence>
<dbReference type="InterPro" id="IPR012337">
    <property type="entry name" value="RNaseH-like_sf"/>
</dbReference>
<dbReference type="GO" id="GO:0006508">
    <property type="term" value="P:proteolysis"/>
    <property type="evidence" value="ECO:0007669"/>
    <property type="project" value="UniProtKB-KW"/>
</dbReference>
<comment type="caution">
    <text evidence="9">The sequence shown here is derived from an EMBL/GenBank/DDBJ whole genome shotgun (WGS) entry which is preliminary data.</text>
</comment>
<dbReference type="GO" id="GO:0004519">
    <property type="term" value="F:endonuclease activity"/>
    <property type="evidence" value="ECO:0007669"/>
    <property type="project" value="UniProtKB-KW"/>
</dbReference>
<dbReference type="OrthoDB" id="6927512at2759"/>
<keyword evidence="2" id="KW-0808">Transferase</keyword>
<dbReference type="InterPro" id="IPR000477">
    <property type="entry name" value="RT_dom"/>
</dbReference>
<dbReference type="SUPFAM" id="SSF56672">
    <property type="entry name" value="DNA/RNA polymerases"/>
    <property type="match status" value="1"/>
</dbReference>
<keyword evidence="5" id="KW-0255">Endonuclease</keyword>
<dbReference type="SUPFAM" id="SSF53098">
    <property type="entry name" value="Ribonuclease H-like"/>
    <property type="match status" value="1"/>
</dbReference>
<dbReference type="GO" id="GO:0008233">
    <property type="term" value="F:peptidase activity"/>
    <property type="evidence" value="ECO:0007669"/>
    <property type="project" value="UniProtKB-KW"/>
</dbReference>
<dbReference type="Gene3D" id="3.30.70.270">
    <property type="match status" value="1"/>
</dbReference>
<proteinExistence type="predicted"/>
<evidence type="ECO:0000313" key="10">
    <source>
        <dbReference type="Proteomes" id="UP000663880"/>
    </source>
</evidence>
<keyword evidence="7" id="KW-0695">RNA-directed DNA polymerase</keyword>
<dbReference type="GO" id="GO:0003964">
    <property type="term" value="F:RNA-directed DNA polymerase activity"/>
    <property type="evidence" value="ECO:0007669"/>
    <property type="project" value="UniProtKB-KW"/>
</dbReference>
<dbReference type="InterPro" id="IPR043502">
    <property type="entry name" value="DNA/RNA_pol_sf"/>
</dbReference>
<dbReference type="PANTHER" id="PTHR37162">
    <property type="entry name" value="HAT FAMILY DIMERISATION DOMAINCONTAINING PROTEIN-RELATED"/>
    <property type="match status" value="1"/>
</dbReference>
<evidence type="ECO:0000256" key="5">
    <source>
        <dbReference type="ARBA" id="ARBA00022759"/>
    </source>
</evidence>
<evidence type="ECO:0000256" key="6">
    <source>
        <dbReference type="ARBA" id="ARBA00022801"/>
    </source>
</evidence>
<feature type="domain" description="Reverse transcriptase" evidence="8">
    <location>
        <begin position="3"/>
        <end position="99"/>
    </location>
</feature>
<dbReference type="FunFam" id="3.10.10.10:FF:000007">
    <property type="entry name" value="Retrovirus-related Pol polyprotein from transposon 17.6-like Protein"/>
    <property type="match status" value="1"/>
</dbReference>
<sequence>MVIDNRRLNEITIDDKYPLPNISELFDKLGKSQYFTTIDLASGYHQIEVQKEDQHKTAFTTQSGHYEFKRMPFGLKTAPATFQRAMDNVLRGLQGLHIGLPTILYNNIKQHQNTQKHKIKTEMKKTSGALQNFLTSDTKSRCQGSSDDENIIAAELALTFHTVKHNLSYNSMDCLSKLNKIVFVDSKIASKIRLGRTKMEALVIEVLGPYSVESVINDLHDDVFFCLQTDASNKKNIKLFPLVVQYFSINEGIQNKLIDFYENSNESADGMLEAIKKSMDSHNLSFNQVSGLSADNCNANFGIHHSLYTNIKKEVPNLIKGNCHAHIIHNTVKHAMGYLICDIENIVLKIYSHFSVSACRRDDLKKFVTMVDGEFHEIKRHIGTRWLSLLPAVDTLFT</sequence>
<dbReference type="AlphaFoldDB" id="A0A821UY73"/>
<keyword evidence="3" id="KW-0548">Nucleotidyltransferase</keyword>
<dbReference type="InterPro" id="IPR043128">
    <property type="entry name" value="Rev_trsase/Diguanyl_cyclase"/>
</dbReference>
<dbReference type="Pfam" id="PF00078">
    <property type="entry name" value="RVT_1"/>
    <property type="match status" value="1"/>
</dbReference>
<evidence type="ECO:0000256" key="3">
    <source>
        <dbReference type="ARBA" id="ARBA00022695"/>
    </source>
</evidence>
<keyword evidence="1" id="KW-0645">Protease</keyword>
<evidence type="ECO:0000259" key="8">
    <source>
        <dbReference type="Pfam" id="PF00078"/>
    </source>
</evidence>
<reference evidence="9" key="1">
    <citation type="submission" date="2021-02" db="EMBL/GenBank/DDBJ databases">
        <authorList>
            <person name="Steward A R."/>
        </authorList>
    </citation>
    <scope>NUCLEOTIDE SEQUENCE</scope>
</reference>
<evidence type="ECO:0000256" key="4">
    <source>
        <dbReference type="ARBA" id="ARBA00022722"/>
    </source>
</evidence>
<dbReference type="CDD" id="cd01647">
    <property type="entry name" value="RT_LTR"/>
    <property type="match status" value="1"/>
</dbReference>
<keyword evidence="10" id="KW-1185">Reference proteome</keyword>
<evidence type="ECO:0000256" key="1">
    <source>
        <dbReference type="ARBA" id="ARBA00022670"/>
    </source>
</evidence>
<keyword evidence="6" id="KW-0378">Hydrolase</keyword>
<dbReference type="PANTHER" id="PTHR37162:SF10">
    <property type="entry name" value="DUF4371 DOMAIN-CONTAINING PROTEIN"/>
    <property type="match status" value="1"/>
</dbReference>
<gene>
    <name evidence="9" type="ORF">PMACD_LOCUS10956</name>
</gene>
<evidence type="ECO:0000313" key="9">
    <source>
        <dbReference type="EMBL" id="CAF4896995.1"/>
    </source>
</evidence>
<protein>
    <recommendedName>
        <fullName evidence="8">Reverse transcriptase domain-containing protein</fullName>
    </recommendedName>
</protein>
<accession>A0A821UY73</accession>
<dbReference type="Gene3D" id="3.10.10.10">
    <property type="entry name" value="HIV Type 1 Reverse Transcriptase, subunit A, domain 1"/>
    <property type="match status" value="1"/>
</dbReference>
<keyword evidence="4" id="KW-0540">Nuclease</keyword>
<dbReference type="EMBL" id="CAJOBZ010000034">
    <property type="protein sequence ID" value="CAF4896995.1"/>
    <property type="molecule type" value="Genomic_DNA"/>
</dbReference>
<dbReference type="GO" id="GO:0042575">
    <property type="term" value="C:DNA polymerase complex"/>
    <property type="evidence" value="ECO:0007669"/>
    <property type="project" value="UniProtKB-ARBA"/>
</dbReference>
<evidence type="ECO:0000256" key="7">
    <source>
        <dbReference type="ARBA" id="ARBA00022918"/>
    </source>
</evidence>
<name>A0A821UY73_9NEOP</name>
<dbReference type="Proteomes" id="UP000663880">
    <property type="component" value="Unassembled WGS sequence"/>
</dbReference>